<feature type="region of interest" description="Disordered" evidence="1">
    <location>
        <begin position="502"/>
        <end position="542"/>
    </location>
</feature>
<proteinExistence type="predicted"/>
<name>A0A9P8D0E8_MORAP</name>
<organism evidence="2 3">
    <name type="scientific">Mortierella alpina</name>
    <name type="common">Oleaginous fungus</name>
    <name type="synonym">Mortierella renispora</name>
    <dbReference type="NCBI Taxonomy" id="64518"/>
    <lineage>
        <taxon>Eukaryota</taxon>
        <taxon>Fungi</taxon>
        <taxon>Fungi incertae sedis</taxon>
        <taxon>Mucoromycota</taxon>
        <taxon>Mortierellomycotina</taxon>
        <taxon>Mortierellomycetes</taxon>
        <taxon>Mortierellales</taxon>
        <taxon>Mortierellaceae</taxon>
        <taxon>Mortierella</taxon>
    </lineage>
</organism>
<evidence type="ECO:0000313" key="2">
    <source>
        <dbReference type="EMBL" id="KAG9326707.1"/>
    </source>
</evidence>
<feature type="region of interest" description="Disordered" evidence="1">
    <location>
        <begin position="564"/>
        <end position="588"/>
    </location>
</feature>
<dbReference type="AlphaFoldDB" id="A0A9P8D0E8"/>
<accession>A0A9P8D0E8</accession>
<feature type="compositionally biased region" description="Basic and acidic residues" evidence="1">
    <location>
        <begin position="502"/>
        <end position="534"/>
    </location>
</feature>
<dbReference type="EMBL" id="JAIFTL010000015">
    <property type="protein sequence ID" value="KAG9326707.1"/>
    <property type="molecule type" value="Genomic_DNA"/>
</dbReference>
<feature type="compositionally biased region" description="Low complexity" evidence="1">
    <location>
        <begin position="77"/>
        <end position="91"/>
    </location>
</feature>
<gene>
    <name evidence="2" type="ORF">KVV02_002903</name>
</gene>
<reference evidence="2" key="1">
    <citation type="submission" date="2021-07" db="EMBL/GenBank/DDBJ databases">
        <title>Draft genome of Mortierella alpina, strain LL118, isolated from an aspen leaf litter sample.</title>
        <authorList>
            <person name="Yang S."/>
            <person name="Vinatzer B.A."/>
        </authorList>
    </citation>
    <scope>NUCLEOTIDE SEQUENCE</scope>
    <source>
        <strain evidence="2">LL118</strain>
    </source>
</reference>
<evidence type="ECO:0000313" key="3">
    <source>
        <dbReference type="Proteomes" id="UP000717515"/>
    </source>
</evidence>
<feature type="region of interest" description="Disordered" evidence="1">
    <location>
        <begin position="45"/>
        <end position="91"/>
    </location>
</feature>
<feature type="compositionally biased region" description="Basic residues" evidence="1">
    <location>
        <begin position="54"/>
        <end position="63"/>
    </location>
</feature>
<protein>
    <submittedName>
        <fullName evidence="2">Uncharacterized protein</fullName>
    </submittedName>
</protein>
<feature type="compositionally biased region" description="Polar residues" evidence="1">
    <location>
        <begin position="578"/>
        <end position="588"/>
    </location>
</feature>
<feature type="compositionally biased region" description="Basic and acidic residues" evidence="1">
    <location>
        <begin position="564"/>
        <end position="577"/>
    </location>
</feature>
<sequence>MSQLFQASKGGVSSSSSSSSANPFLALSNFYEQELTDLQIDARLSDTSSSSTSRLHRQQHKSAPHQTTAARSRHQHLFPSSPASSSVSSSSLLFQSPASGKYTHQDPNYSYTQTEDEFHTFSQSPPLHTLVQPNVHGAANADITKHLKQRQDYYAREARLRSQDRNDGLGPILDFSEELRWRPESAATGVPHNRLENHLASRHFNPYGDSSARTGRQQERLQHRSLEKLRESRASSQQEQVWMDHSRELTQVQSDTLDKVWGEAAPSSISKFCAAAHPSAAIAGGSLASTFKDAAASLPSSWPLAPWAIETEAALMEFETIYKDYGPTPRSRQSYAALQITTAPISFIQEESLRQAVDWTDEFSRVDLNTATDAAAKDGTLQKERRGSIKTCGYMLDAKRRSISTGMEELDPLTLVSSFSDLTSVISPSQDASSSPLEALDVPTAEQGIPQTLAPMFNSARTTLPRLESRMETNLTRKDPEICNDDVFEGDMLQAWMDTLAQEKQEADERSKEEKEKLRLEKEEEEAQAQKDTSETEADITPQDRLVLEVALRRLNALMHQLDRRQGQLSGEKRATDHTNATSTVRLH</sequence>
<feature type="region of interest" description="Disordered" evidence="1">
    <location>
        <begin position="1"/>
        <end position="21"/>
    </location>
</feature>
<comment type="caution">
    <text evidence="2">The sequence shown here is derived from an EMBL/GenBank/DDBJ whole genome shotgun (WGS) entry which is preliminary data.</text>
</comment>
<dbReference type="Proteomes" id="UP000717515">
    <property type="component" value="Unassembled WGS sequence"/>
</dbReference>
<evidence type="ECO:0000256" key="1">
    <source>
        <dbReference type="SAM" id="MobiDB-lite"/>
    </source>
</evidence>